<dbReference type="VEuPathDB" id="FungiDB:H310_08762"/>
<reference evidence="9" key="1">
    <citation type="submission" date="2013-12" db="EMBL/GenBank/DDBJ databases">
        <title>The Genome Sequence of Aphanomyces invadans NJM9701.</title>
        <authorList>
            <consortium name="The Broad Institute Genomics Platform"/>
            <person name="Russ C."/>
            <person name="Tyler B."/>
            <person name="van West P."/>
            <person name="Dieguez-Uribeondo J."/>
            <person name="Young S.K."/>
            <person name="Zeng Q."/>
            <person name="Gargeya S."/>
            <person name="Fitzgerald M."/>
            <person name="Abouelleil A."/>
            <person name="Alvarado L."/>
            <person name="Chapman S.B."/>
            <person name="Gainer-Dewar J."/>
            <person name="Goldberg J."/>
            <person name="Griggs A."/>
            <person name="Gujja S."/>
            <person name="Hansen M."/>
            <person name="Howarth C."/>
            <person name="Imamovic A."/>
            <person name="Ireland A."/>
            <person name="Larimer J."/>
            <person name="McCowan C."/>
            <person name="Murphy C."/>
            <person name="Pearson M."/>
            <person name="Poon T.W."/>
            <person name="Priest M."/>
            <person name="Roberts A."/>
            <person name="Saif S."/>
            <person name="Shea T."/>
            <person name="Sykes S."/>
            <person name="Wortman J."/>
            <person name="Nusbaum C."/>
            <person name="Birren B."/>
        </authorList>
    </citation>
    <scope>NUCLEOTIDE SEQUENCE [LARGE SCALE GENOMIC DNA]</scope>
    <source>
        <strain evidence="9">NJM9701</strain>
    </source>
</reference>
<dbReference type="InterPro" id="IPR051884">
    <property type="entry name" value="Bis(5'-adenosyl)-TPase_reg"/>
</dbReference>
<dbReference type="AlphaFoldDB" id="A0A024TX96"/>
<evidence type="ECO:0000256" key="4">
    <source>
        <dbReference type="PIRSR" id="PIRSR601310-3"/>
    </source>
</evidence>
<dbReference type="eggNOG" id="KOG3379">
    <property type="taxonomic scope" value="Eukaryota"/>
</dbReference>
<organism evidence="9">
    <name type="scientific">Aphanomyces invadans</name>
    <dbReference type="NCBI Taxonomy" id="157072"/>
    <lineage>
        <taxon>Eukaryota</taxon>
        <taxon>Sar</taxon>
        <taxon>Stramenopiles</taxon>
        <taxon>Oomycota</taxon>
        <taxon>Saprolegniomycetes</taxon>
        <taxon>Saprolegniales</taxon>
        <taxon>Verrucalvaceae</taxon>
        <taxon>Aphanomyces</taxon>
    </lineage>
</organism>
<dbReference type="InterPro" id="IPR011146">
    <property type="entry name" value="HIT-like"/>
</dbReference>
<gene>
    <name evidence="9" type="ORF">H310_08762</name>
</gene>
<feature type="binding site" evidence="5">
    <location>
        <begin position="215"/>
        <end position="218"/>
    </location>
    <ligand>
        <name>substrate</name>
    </ligand>
</feature>
<dbReference type="GO" id="GO:0016787">
    <property type="term" value="F:hydrolase activity"/>
    <property type="evidence" value="ECO:0007669"/>
    <property type="project" value="UniProtKB-KW"/>
</dbReference>
<dbReference type="PANTHER" id="PTHR46243">
    <property type="entry name" value="BIS(5'-ADENOSYL)-TRIPHOSPHATASE"/>
    <property type="match status" value="1"/>
</dbReference>
<dbReference type="PRINTS" id="PR00332">
    <property type="entry name" value="HISTRIAD"/>
</dbReference>
<evidence type="ECO:0000259" key="8">
    <source>
        <dbReference type="PROSITE" id="PS51084"/>
    </source>
</evidence>
<dbReference type="InterPro" id="IPR036265">
    <property type="entry name" value="HIT-like_sf"/>
</dbReference>
<feature type="short sequence motif" description="Histidine triad motif" evidence="4 7">
    <location>
        <begin position="220"/>
        <end position="224"/>
    </location>
</feature>
<dbReference type="Gene3D" id="3.30.428.10">
    <property type="entry name" value="HIT-like"/>
    <property type="match status" value="1"/>
</dbReference>
<keyword evidence="1" id="KW-0547">Nucleotide-binding</keyword>
<dbReference type="GO" id="GO:0000166">
    <property type="term" value="F:nucleotide binding"/>
    <property type="evidence" value="ECO:0007669"/>
    <property type="project" value="UniProtKB-KW"/>
</dbReference>
<evidence type="ECO:0000256" key="7">
    <source>
        <dbReference type="PROSITE-ProRule" id="PRU00464"/>
    </source>
</evidence>
<name>A0A024TX96_9STRA</name>
<feature type="binding site" evidence="5">
    <location>
        <position position="153"/>
    </location>
    <ligand>
        <name>substrate</name>
    </ligand>
</feature>
<dbReference type="EMBL" id="KI913969">
    <property type="protein sequence ID" value="ETV98648.1"/>
    <property type="molecule type" value="Genomic_DNA"/>
</dbReference>
<proteinExistence type="predicted"/>
<evidence type="ECO:0000256" key="6">
    <source>
        <dbReference type="PIRSR" id="PIRSR639383-3"/>
    </source>
</evidence>
<evidence type="ECO:0000256" key="2">
    <source>
        <dbReference type="ARBA" id="ARBA00022801"/>
    </source>
</evidence>
<feature type="active site" description="Tele-AMP-histidine intermediate" evidence="3">
    <location>
        <position position="222"/>
    </location>
</feature>
<evidence type="ECO:0000256" key="3">
    <source>
        <dbReference type="PIRSR" id="PIRSR601310-1"/>
    </source>
</evidence>
<feature type="binding site" evidence="5">
    <location>
        <position position="224"/>
    </location>
    <ligand>
        <name>substrate</name>
    </ligand>
</feature>
<dbReference type="STRING" id="157072.A0A024TX96"/>
<dbReference type="CDD" id="cd01275">
    <property type="entry name" value="FHIT"/>
    <property type="match status" value="1"/>
</dbReference>
<dbReference type="Pfam" id="PF01230">
    <property type="entry name" value="HIT"/>
    <property type="match status" value="1"/>
</dbReference>
<dbReference type="PANTHER" id="PTHR46243:SF1">
    <property type="entry name" value="BIS(5'-ADENOSYL)-TRIPHOSPHATASE"/>
    <property type="match status" value="1"/>
</dbReference>
<dbReference type="OrthoDB" id="680339at2759"/>
<dbReference type="SUPFAM" id="SSF54197">
    <property type="entry name" value="HIT-like"/>
    <property type="match status" value="1"/>
</dbReference>
<dbReference type="RefSeq" id="XP_008872845.1">
    <property type="nucleotide sequence ID" value="XM_008874623.1"/>
</dbReference>
<sequence length="281" mass="31278">MHRLAHVVAQRNVRAVLFDLTSCHHSLQSTCVAVPALVKCGFRVGLLTSTASETFASADKSVYCTMAKETFAQDAAAFLQVSTDRTVTFQPRGSVTLADAVLANVHFDTPNEFVDELLGFPHALDPQWTQFGPFPIRLSEVFYTSPLSIGLVNLKPIVPGHVLVIPKRRVARFLDLDADEVADLWHTAQLVAKRLQQYYAADAYTFSIQDGPVAGQTVPHCHVHVLPRRPHDFAKNDEIYDHLGKQDATRPFELDPDDHRVRRSLDEMAAEAAVLREILSK</sequence>
<dbReference type="FunFam" id="3.30.428.10:FF:000011">
    <property type="entry name" value="Fragile histidine triad"/>
    <property type="match status" value="1"/>
</dbReference>
<dbReference type="GeneID" id="20085812"/>
<dbReference type="InterPro" id="IPR001310">
    <property type="entry name" value="Histidine_triad_HIT"/>
</dbReference>
<evidence type="ECO:0000313" key="9">
    <source>
        <dbReference type="EMBL" id="ETV98648.1"/>
    </source>
</evidence>
<feature type="domain" description="HIT" evidence="8">
    <location>
        <begin position="127"/>
        <end position="235"/>
    </location>
</feature>
<evidence type="ECO:0000256" key="1">
    <source>
        <dbReference type="ARBA" id="ARBA00022741"/>
    </source>
</evidence>
<feature type="site" description="Important for induction of apoptosis" evidence="6">
    <location>
        <position position="240"/>
    </location>
</feature>
<accession>A0A024TX96</accession>
<keyword evidence="2" id="KW-0378">Hydrolase</keyword>
<dbReference type="InterPro" id="IPR039383">
    <property type="entry name" value="FHIT"/>
</dbReference>
<protein>
    <recommendedName>
        <fullName evidence="8">HIT domain-containing protein</fullName>
    </recommendedName>
</protein>
<feature type="binding site" evidence="5">
    <location>
        <position position="209"/>
    </location>
    <ligand>
        <name>substrate</name>
    </ligand>
</feature>
<evidence type="ECO:0000256" key="5">
    <source>
        <dbReference type="PIRSR" id="PIRSR639383-2"/>
    </source>
</evidence>
<dbReference type="PROSITE" id="PS51084">
    <property type="entry name" value="HIT_2"/>
    <property type="match status" value="1"/>
</dbReference>